<evidence type="ECO:0000313" key="4">
    <source>
        <dbReference type="EMBL" id="WFD33934.1"/>
    </source>
</evidence>
<dbReference type="GO" id="GO:0034501">
    <property type="term" value="P:protein localization to kinetochore"/>
    <property type="evidence" value="ECO:0007669"/>
    <property type="project" value="TreeGrafter"/>
</dbReference>
<feature type="region of interest" description="Disordered" evidence="2">
    <location>
        <begin position="111"/>
        <end position="132"/>
    </location>
</feature>
<dbReference type="InterPro" id="IPR033338">
    <property type="entry name" value="Spc105/Spc7"/>
</dbReference>
<dbReference type="GO" id="GO:0007094">
    <property type="term" value="P:mitotic spindle assembly checkpoint signaling"/>
    <property type="evidence" value="ECO:0007669"/>
    <property type="project" value="TreeGrafter"/>
</dbReference>
<evidence type="ECO:0000256" key="2">
    <source>
        <dbReference type="SAM" id="MobiDB-lite"/>
    </source>
</evidence>
<feature type="coiled-coil region" evidence="1">
    <location>
        <begin position="776"/>
        <end position="831"/>
    </location>
</feature>
<evidence type="ECO:0000256" key="1">
    <source>
        <dbReference type="SAM" id="Coils"/>
    </source>
</evidence>
<feature type="region of interest" description="Disordered" evidence="2">
    <location>
        <begin position="1"/>
        <end position="63"/>
    </location>
</feature>
<evidence type="ECO:0000313" key="5">
    <source>
        <dbReference type="Proteomes" id="UP001219933"/>
    </source>
</evidence>
<dbReference type="Proteomes" id="UP001219933">
    <property type="component" value="Chromosome 1"/>
</dbReference>
<feature type="compositionally biased region" description="Low complexity" evidence="2">
    <location>
        <begin position="368"/>
        <end position="391"/>
    </location>
</feature>
<dbReference type="Pfam" id="PF18210">
    <property type="entry name" value="Knl1_RWD_C"/>
    <property type="match status" value="1"/>
</dbReference>
<feature type="region of interest" description="Disordered" evidence="2">
    <location>
        <begin position="309"/>
        <end position="546"/>
    </location>
</feature>
<keyword evidence="5" id="KW-1185">Reference proteome</keyword>
<feature type="compositionally biased region" description="Low complexity" evidence="2">
    <location>
        <begin position="484"/>
        <end position="499"/>
    </location>
</feature>
<dbReference type="PANTHER" id="PTHR28260">
    <property type="entry name" value="SPINDLE POLE BODY COMPONENT SPC105"/>
    <property type="match status" value="1"/>
</dbReference>
<gene>
    <name evidence="4" type="ORF">MCUN1_000760</name>
</gene>
<feature type="compositionally biased region" description="Low complexity" evidence="2">
    <location>
        <begin position="403"/>
        <end position="414"/>
    </location>
</feature>
<proteinExistence type="predicted"/>
<name>A0AAF0ESB5_9BASI</name>
<keyword evidence="1" id="KW-0175">Coiled coil</keyword>
<dbReference type="PANTHER" id="PTHR28260:SF1">
    <property type="entry name" value="SPINDLE POLE BODY COMPONENT SPC105"/>
    <property type="match status" value="1"/>
</dbReference>
<dbReference type="Pfam" id="PF08317">
    <property type="entry name" value="Spc7"/>
    <property type="match status" value="1"/>
</dbReference>
<dbReference type="GO" id="GO:1990758">
    <property type="term" value="P:mitotic sister chromatid biorientation"/>
    <property type="evidence" value="ECO:0007669"/>
    <property type="project" value="TreeGrafter"/>
</dbReference>
<dbReference type="EMBL" id="CP119877">
    <property type="protein sequence ID" value="WFD33934.1"/>
    <property type="molecule type" value="Genomic_DNA"/>
</dbReference>
<accession>A0AAF0ESB5</accession>
<feature type="compositionally biased region" description="Low complexity" evidence="2">
    <location>
        <begin position="344"/>
        <end position="361"/>
    </location>
</feature>
<protein>
    <recommendedName>
        <fullName evidence="3">Spc7 kinetochore protein domain-containing protein</fullName>
    </recommendedName>
</protein>
<organism evidence="4 5">
    <name type="scientific">Malassezia cuniculi</name>
    <dbReference type="NCBI Taxonomy" id="948313"/>
    <lineage>
        <taxon>Eukaryota</taxon>
        <taxon>Fungi</taxon>
        <taxon>Dikarya</taxon>
        <taxon>Basidiomycota</taxon>
        <taxon>Ustilaginomycotina</taxon>
        <taxon>Malasseziomycetes</taxon>
        <taxon>Malasseziales</taxon>
        <taxon>Malasseziaceae</taxon>
        <taxon>Malassezia</taxon>
    </lineage>
</organism>
<dbReference type="InterPro" id="IPR040850">
    <property type="entry name" value="Knl1_RWD_C"/>
</dbReference>
<feature type="compositionally biased region" description="Basic and acidic residues" evidence="2">
    <location>
        <begin position="1"/>
        <end position="15"/>
    </location>
</feature>
<dbReference type="AlphaFoldDB" id="A0AAF0ESB5"/>
<reference evidence="4" key="1">
    <citation type="submission" date="2023-03" db="EMBL/GenBank/DDBJ databases">
        <title>Mating type loci evolution in Malassezia.</title>
        <authorList>
            <person name="Coelho M.A."/>
        </authorList>
    </citation>
    <scope>NUCLEOTIDE SEQUENCE</scope>
    <source>
        <strain evidence="4">CBS 11721</strain>
    </source>
</reference>
<feature type="compositionally biased region" description="Basic and acidic residues" evidence="2">
    <location>
        <begin position="392"/>
        <end position="401"/>
    </location>
</feature>
<sequence>MPARGADKENVDVRKARISTGTVGPYVPPVTSPIRAKIKPRKSAIRANPQVFESPTSLGPNPEHKHVSIGAPASDIVALVERTARQELEGLGLPMSPGLPNPFARRAASVSPSRQAHTISLPTQPSPGARKRRRVTFSAHQHKTDFVQDEPTMHIRPAFIGSPERQVLPVHSSSDVSIDSESSSDMSMDMTAASIPTIDIDRTDNLSVRSTGSDMQMTTAFAPDVSAQSDESDMQFTQAWRPRDGNDTQDMSAVSMDMTHSLNMDLDVSGASAIDDVQIDHKNVIDDSYMSVGASDMDESAMEMTQVWSRAEREKRESMGGARTPQAAKPVARTPQTAKSAAATPLLSSRKSTSKSASPRTKTGRAGPAPASPKRTPKAAPAARPSVSARSPDVHSRELPFKSRAASPERSPSPTLSIRASPHNKASSSPRASPNRVGHRTCLESPRTPRVHSPVRIARSNNSTPAPRPASPQSHLMSPRRDSQPAQSASPSTPHASPSRFRQSLRGGVPSPGYEHSPPRRERTPPATPRRRSGGTPFKPRSPFISSIMRQRAHGDYSADDIDVSVDEASFHMSLSEFLSVVGLKFHEDMTASRQRPVLPLDLETMAARRQNRASVPLVSHAKIAAGAAPMLVTLRNACAELQQHVEDGRERLRIVEDAFYARPPAFVQEWGQLEDEDMRRSMKGQLNVHKQAARAAAMHDYYGWRTDTQFDDELVSRLAQHRTILQRSARHVDEANKAFDADLPVIRARHAELRRLVSTARSRHAEIEACDKSELRQLHASIEEQEQVLQSMRSKCVEAEEQLARVHTRIEEAGEKRASIEAAIKAARAVCEQIRGCSPGEAMRLQRRIAHIERLFQWRLESSTATLLQLTHAGALHVAIELEGRARSVRRVVVSPAGLVESSPLHVASVGLVRAHLKKHVPRDVPGVLQAVSARWLACRRVRSEIDHLKAHIPVRIIADKQSELSVALVATLLFVRQVAKADVRIALDIAAEEPFGQVDVAMVYGDLDADAIAQDISGAIDSSVHGGLTSALLGARDAHDL</sequence>
<feature type="compositionally biased region" description="Polar residues" evidence="2">
    <location>
        <begin position="111"/>
        <end position="123"/>
    </location>
</feature>
<dbReference type="GO" id="GO:0000776">
    <property type="term" value="C:kinetochore"/>
    <property type="evidence" value="ECO:0007669"/>
    <property type="project" value="TreeGrafter"/>
</dbReference>
<dbReference type="InterPro" id="IPR013253">
    <property type="entry name" value="Spc7_domain"/>
</dbReference>
<evidence type="ECO:0000259" key="3">
    <source>
        <dbReference type="SMART" id="SM00787"/>
    </source>
</evidence>
<dbReference type="SMART" id="SM00787">
    <property type="entry name" value="Spc7"/>
    <property type="match status" value="1"/>
</dbReference>
<feature type="compositionally biased region" description="Polar residues" evidence="2">
    <location>
        <begin position="459"/>
        <end position="476"/>
    </location>
</feature>
<feature type="domain" description="Spc7 kinetochore protein" evidence="3">
    <location>
        <begin position="559"/>
        <end position="882"/>
    </location>
</feature>